<dbReference type="KEGG" id="vg:26040484"/>
<keyword evidence="3" id="KW-1185">Reference proteome</keyword>
<feature type="coiled-coil region" evidence="1">
    <location>
        <begin position="46"/>
        <end position="116"/>
    </location>
</feature>
<evidence type="ECO:0000313" key="3">
    <source>
        <dbReference type="Proteomes" id="UP000002375"/>
    </source>
</evidence>
<proteinExistence type="predicted"/>
<dbReference type="Proteomes" id="UP000002375">
    <property type="component" value="Segment"/>
</dbReference>
<dbReference type="GeneID" id="26040484"/>
<dbReference type="RefSeq" id="YP_009168536.1">
    <property type="nucleotide sequence ID" value="NC_027990.1"/>
</dbReference>
<evidence type="ECO:0000256" key="1">
    <source>
        <dbReference type="SAM" id="Coils"/>
    </source>
</evidence>
<protein>
    <submittedName>
        <fullName evidence="2">Uncharacterized protein</fullName>
    </submittedName>
</protein>
<dbReference type="EMBL" id="GU967410">
    <property type="protein sequence ID" value="ADF83411.1"/>
    <property type="molecule type" value="Genomic_DNA"/>
</dbReference>
<accession>D6PSS0</accession>
<organism evidence="2 3">
    <name type="scientific">Lactobacillus phage LBR48</name>
    <dbReference type="NCBI Taxonomy" id="755164"/>
    <lineage>
        <taxon>Viruses</taxon>
        <taxon>Duplodnaviria</taxon>
        <taxon>Heunggongvirae</taxon>
        <taxon>Uroviricota</taxon>
        <taxon>Caudoviricetes</taxon>
        <taxon>Anamdongvirus</taxon>
        <taxon>Anamdongvirus LBR48</taxon>
    </lineage>
</organism>
<reference evidence="2 3" key="1">
    <citation type="journal article" date="2011" name="Arch. Virol.">
        <title>Complete nucleotide sequence of the temperate bacteriophage LBR48, a new member of the family Myoviridae.</title>
        <authorList>
            <person name="Jang S.H."/>
            <person name="Yoon B.H."/>
            <person name="Chang H.I."/>
        </authorList>
    </citation>
    <scope>NUCLEOTIDE SEQUENCE [LARGE SCALE GENOMIC DNA]</scope>
</reference>
<keyword evidence="1" id="KW-0175">Coiled coil</keyword>
<sequence length="120" mass="13728">MSASNWIGILGAVGALITAAFAAIHGQRVDNRSAGKDQQQLEAYIMEQVKQDNQRLRNEQTAERHKFDDDLTTLRVKKDAMEQELNQQIALKVSENEALRKRNAALERENQAYRERYGEL</sequence>
<evidence type="ECO:0000313" key="2">
    <source>
        <dbReference type="EMBL" id="ADF83411.1"/>
    </source>
</evidence>
<name>D6PSS0_9CAUD</name>